<evidence type="ECO:0000313" key="7">
    <source>
        <dbReference type="EMBL" id="ACV28079.1"/>
    </source>
</evidence>
<dbReference type="STRING" id="525919.Apre_0024"/>
<name>C7RF18_ANAPD</name>
<sequence>MNKLMKIKNFIPVYFRAMKNKNTPVMAKLMGIFAIAYAILPADMIPDVLPFVGILDDAIVLPFLIYLASKMIPDEVLNKEEAVVIEE</sequence>
<comment type="subcellular location">
    <subcellularLocation>
        <location evidence="1">Endomembrane system</location>
        <topology evidence="1">Multi-pass membrane protein</topology>
    </subcellularLocation>
</comment>
<evidence type="ECO:0000256" key="3">
    <source>
        <dbReference type="ARBA" id="ARBA00022989"/>
    </source>
</evidence>
<evidence type="ECO:0000313" key="8">
    <source>
        <dbReference type="Proteomes" id="UP000002294"/>
    </source>
</evidence>
<dbReference type="EMBL" id="CP001708">
    <property type="protein sequence ID" value="ACV28079.1"/>
    <property type="molecule type" value="Genomic_DNA"/>
</dbReference>
<reference evidence="7 8" key="1">
    <citation type="journal article" date="2009" name="Stand. Genomic Sci.">
        <title>Complete genome sequence of Anaerococcus prevotii type strain (PC1).</title>
        <authorList>
            <person name="Labutti K."/>
            <person name="Pukall R."/>
            <person name="Steenblock K."/>
            <person name="Glavina Del Rio T."/>
            <person name="Tice H."/>
            <person name="Copeland A."/>
            <person name="Cheng J.F."/>
            <person name="Lucas S."/>
            <person name="Chen F."/>
            <person name="Nolan M."/>
            <person name="Bruce D."/>
            <person name="Goodwin L."/>
            <person name="Pitluck S."/>
            <person name="Ivanova N."/>
            <person name="Mavromatis K."/>
            <person name="Ovchinnikova G."/>
            <person name="Pati A."/>
            <person name="Chen A."/>
            <person name="Palaniappan K."/>
            <person name="Land M."/>
            <person name="Hauser L."/>
            <person name="Chang Y.J."/>
            <person name="Jeffries C.D."/>
            <person name="Chain P."/>
            <person name="Saunders E."/>
            <person name="Brettin T."/>
            <person name="Detter J.C."/>
            <person name="Han C."/>
            <person name="Goker M."/>
            <person name="Bristow J."/>
            <person name="Eisen J.A."/>
            <person name="Markowitz V."/>
            <person name="Hugenholtz P."/>
            <person name="Kyrpides N.C."/>
            <person name="Klenk H.P."/>
            <person name="Lapidus A."/>
        </authorList>
    </citation>
    <scope>NUCLEOTIDE SEQUENCE [LARGE SCALE GENOMIC DNA]</scope>
    <source>
        <strain evidence="8">ATCC 9321 / DSM 20548 / JCM 6508 / NCTC 11806 / PC1</strain>
    </source>
</reference>
<feature type="domain" description="DUF1232" evidence="6">
    <location>
        <begin position="27"/>
        <end position="63"/>
    </location>
</feature>
<dbReference type="InterPro" id="IPR010652">
    <property type="entry name" value="DUF1232"/>
</dbReference>
<dbReference type="AlphaFoldDB" id="C7RF18"/>
<keyword evidence="2 5" id="KW-0812">Transmembrane</keyword>
<feature type="transmembrane region" description="Helical" evidence="5">
    <location>
        <begin position="25"/>
        <end position="42"/>
    </location>
</feature>
<dbReference type="RefSeq" id="WP_012803498.1">
    <property type="nucleotide sequence ID" value="NC_013171.1"/>
</dbReference>
<dbReference type="Pfam" id="PF06803">
    <property type="entry name" value="DUF1232"/>
    <property type="match status" value="1"/>
</dbReference>
<dbReference type="HOGENOM" id="CLU_139031_1_0_9"/>
<evidence type="ECO:0000256" key="4">
    <source>
        <dbReference type="ARBA" id="ARBA00023136"/>
    </source>
</evidence>
<organism evidence="7 8">
    <name type="scientific">Anaerococcus prevotii (strain ATCC 9321 / DSM 20548 / JCM 6508 / NCTC 11806 / PC1)</name>
    <name type="common">Peptostreptococcus prevotii</name>
    <name type="synonym">Peptococcus prevotii</name>
    <dbReference type="NCBI Taxonomy" id="525919"/>
    <lineage>
        <taxon>Bacteria</taxon>
        <taxon>Bacillati</taxon>
        <taxon>Bacillota</taxon>
        <taxon>Tissierellia</taxon>
        <taxon>Tissierellales</taxon>
        <taxon>Peptoniphilaceae</taxon>
        <taxon>Anaerococcus</taxon>
    </lineage>
</organism>
<dbReference type="OrthoDB" id="9800202at2"/>
<dbReference type="GO" id="GO:0012505">
    <property type="term" value="C:endomembrane system"/>
    <property type="evidence" value="ECO:0007669"/>
    <property type="project" value="UniProtKB-SubCell"/>
</dbReference>
<feature type="transmembrane region" description="Helical" evidence="5">
    <location>
        <begin position="48"/>
        <end position="69"/>
    </location>
</feature>
<evidence type="ECO:0000256" key="1">
    <source>
        <dbReference type="ARBA" id="ARBA00004127"/>
    </source>
</evidence>
<proteinExistence type="predicted"/>
<accession>C7RF18</accession>
<keyword evidence="4 5" id="KW-0472">Membrane</keyword>
<evidence type="ECO:0000259" key="6">
    <source>
        <dbReference type="Pfam" id="PF06803"/>
    </source>
</evidence>
<evidence type="ECO:0000256" key="2">
    <source>
        <dbReference type="ARBA" id="ARBA00022692"/>
    </source>
</evidence>
<protein>
    <recommendedName>
        <fullName evidence="6">DUF1232 domain-containing protein</fullName>
    </recommendedName>
</protein>
<evidence type="ECO:0000256" key="5">
    <source>
        <dbReference type="SAM" id="Phobius"/>
    </source>
</evidence>
<keyword evidence="8" id="KW-1185">Reference proteome</keyword>
<dbReference type="Proteomes" id="UP000002294">
    <property type="component" value="Chromosome"/>
</dbReference>
<gene>
    <name evidence="7" type="ordered locus">Apre_0024</name>
</gene>
<dbReference type="eggNOG" id="COG3339">
    <property type="taxonomic scope" value="Bacteria"/>
</dbReference>
<dbReference type="KEGG" id="apr:Apre_0024"/>
<keyword evidence="3 5" id="KW-1133">Transmembrane helix</keyword>